<organism evidence="1 2">
    <name type="scientific">Desulfosporosinus acididurans</name>
    <dbReference type="NCBI Taxonomy" id="476652"/>
    <lineage>
        <taxon>Bacteria</taxon>
        <taxon>Bacillati</taxon>
        <taxon>Bacillota</taxon>
        <taxon>Clostridia</taxon>
        <taxon>Eubacteriales</taxon>
        <taxon>Desulfitobacteriaceae</taxon>
        <taxon>Desulfosporosinus</taxon>
    </lineage>
</organism>
<dbReference type="Proteomes" id="UP000036356">
    <property type="component" value="Unassembled WGS sequence"/>
</dbReference>
<reference evidence="1 2" key="1">
    <citation type="submission" date="2015-06" db="EMBL/GenBank/DDBJ databases">
        <title>Draft genome of the moderately acidophilic sulfate reducer Candidatus Desulfosporosinus acididurans strain M1.</title>
        <authorList>
            <person name="Poehlein A."/>
            <person name="Petzsch P."/>
            <person name="Johnson B.D."/>
            <person name="Schloemann M."/>
            <person name="Daniel R."/>
            <person name="Muehling M."/>
        </authorList>
    </citation>
    <scope>NUCLEOTIDE SEQUENCE [LARGE SCALE GENOMIC DNA]</scope>
    <source>
        <strain evidence="1 2">M1</strain>
    </source>
</reference>
<dbReference type="PATRIC" id="fig|476652.3.peg.1778"/>
<dbReference type="RefSeq" id="WP_053006341.1">
    <property type="nucleotide sequence ID" value="NZ_LDZY01000005.1"/>
</dbReference>
<name>A0A0J1FSP8_9FIRM</name>
<sequence>MKAGGKMLKESKHPRDPRPDLVRDHRLWEIVLYNCWHLKENDLYFLLHGIRCGGAEITKTQTSYTLMPGEWSDTEWDEIKRNNLSPLKIDLMLVFKLTRVGKVTDEKPPEEFLRK</sequence>
<evidence type="ECO:0000313" key="2">
    <source>
        <dbReference type="Proteomes" id="UP000036356"/>
    </source>
</evidence>
<gene>
    <name evidence="1" type="ORF">DEAC_c17210</name>
</gene>
<protein>
    <submittedName>
        <fullName evidence="1">Uncharacterized protein</fullName>
    </submittedName>
</protein>
<keyword evidence="2" id="KW-1185">Reference proteome</keyword>
<dbReference type="EMBL" id="LDZY01000005">
    <property type="protein sequence ID" value="KLU66322.1"/>
    <property type="molecule type" value="Genomic_DNA"/>
</dbReference>
<accession>A0A0J1FSP8</accession>
<evidence type="ECO:0000313" key="1">
    <source>
        <dbReference type="EMBL" id="KLU66322.1"/>
    </source>
</evidence>
<dbReference type="AlphaFoldDB" id="A0A0J1FSP8"/>
<dbReference type="STRING" id="476652.DEAC_c17210"/>
<comment type="caution">
    <text evidence="1">The sequence shown here is derived from an EMBL/GenBank/DDBJ whole genome shotgun (WGS) entry which is preliminary data.</text>
</comment>
<proteinExistence type="predicted"/>